<reference evidence="4 5" key="1">
    <citation type="journal article" date="2023" name="Int. J. Syst. Evol. Microbiol.">
        <title>Winogradskyella bathintestinalis sp. nov., isolated from the intestine of the deep-sea loosejaw dragonfish, Malacosteus niger.</title>
        <authorList>
            <person name="Uniacke-Lowe S."/>
            <person name="Johnson C.N."/>
            <person name="Stanton C."/>
            <person name="Hill C."/>
            <person name="Ross P."/>
        </authorList>
    </citation>
    <scope>NUCLEOTIDE SEQUENCE [LARGE SCALE GENOMIC DNA]</scope>
    <source>
        <strain evidence="4 5">APC 3343</strain>
    </source>
</reference>
<comment type="caution">
    <text evidence="4">The sequence shown here is derived from an EMBL/GenBank/DDBJ whole genome shotgun (WGS) entry which is preliminary data.</text>
</comment>
<feature type="domain" description="DUF4412" evidence="3">
    <location>
        <begin position="84"/>
        <end position="259"/>
    </location>
</feature>
<feature type="signal peptide" evidence="2">
    <location>
        <begin position="1"/>
        <end position="22"/>
    </location>
</feature>
<evidence type="ECO:0000313" key="4">
    <source>
        <dbReference type="EMBL" id="MDN3491918.1"/>
    </source>
</evidence>
<keyword evidence="2" id="KW-0732">Signal</keyword>
<dbReference type="EMBL" id="JASDDK010000001">
    <property type="protein sequence ID" value="MDN3491918.1"/>
    <property type="molecule type" value="Genomic_DNA"/>
</dbReference>
<evidence type="ECO:0000256" key="1">
    <source>
        <dbReference type="SAM" id="Coils"/>
    </source>
</evidence>
<keyword evidence="5" id="KW-1185">Reference proteome</keyword>
<gene>
    <name evidence="4" type="ORF">QMA06_04230</name>
</gene>
<keyword evidence="1" id="KW-0175">Coiled coil</keyword>
<organism evidence="4 5">
    <name type="scientific">Winogradskyella bathintestinalis</name>
    <dbReference type="NCBI Taxonomy" id="3035208"/>
    <lineage>
        <taxon>Bacteria</taxon>
        <taxon>Pseudomonadati</taxon>
        <taxon>Bacteroidota</taxon>
        <taxon>Flavobacteriia</taxon>
        <taxon>Flavobacteriales</taxon>
        <taxon>Flavobacteriaceae</taxon>
        <taxon>Winogradskyella</taxon>
    </lineage>
</organism>
<dbReference type="InterPro" id="IPR025524">
    <property type="entry name" value="DUF4412"/>
</dbReference>
<name>A0ABT7ZT63_9FLAO</name>
<evidence type="ECO:0000256" key="2">
    <source>
        <dbReference type="SAM" id="SignalP"/>
    </source>
</evidence>
<dbReference type="RefSeq" id="WP_290205605.1">
    <property type="nucleotide sequence ID" value="NZ_JASDDK010000001.1"/>
</dbReference>
<sequence length="277" mass="31962">MKALKPLFFTLVFLLMSNAVQAQFWKKLAKKAEKKIEREAENRAERRVNKNIDKVFDEAENGIDNIDLKTEKADVKLPDSYHFEWKYSMKTQTQDKEINMYYMLKKEATYIGIILILDEFDTSKNSKTIMDSERGAFITFMDVNGQKIYRAMELPEADPLEENTNNFTLEKTDTKEILGYSCQGYKTQINDGTMHFYMANNAPISLHSAFGKNQGMPKGFNKELLKNLKEGLILETEFTSNKNSNNNFKTTCTELKKVDYTLDVSQYSSLSELGSKN</sequence>
<accession>A0ABT7ZT63</accession>
<feature type="chain" id="PRO_5045959002" evidence="2">
    <location>
        <begin position="23"/>
        <end position="277"/>
    </location>
</feature>
<feature type="coiled-coil region" evidence="1">
    <location>
        <begin position="22"/>
        <end position="49"/>
    </location>
</feature>
<protein>
    <submittedName>
        <fullName evidence="4">DUF4412 domain-containing protein</fullName>
    </submittedName>
</protein>
<dbReference type="Proteomes" id="UP001231197">
    <property type="component" value="Unassembled WGS sequence"/>
</dbReference>
<proteinExistence type="predicted"/>
<evidence type="ECO:0000313" key="5">
    <source>
        <dbReference type="Proteomes" id="UP001231197"/>
    </source>
</evidence>
<dbReference type="Pfam" id="PF14371">
    <property type="entry name" value="DUF4412"/>
    <property type="match status" value="1"/>
</dbReference>
<evidence type="ECO:0000259" key="3">
    <source>
        <dbReference type="Pfam" id="PF14371"/>
    </source>
</evidence>